<dbReference type="InterPro" id="IPR027417">
    <property type="entry name" value="P-loop_NTPase"/>
</dbReference>
<protein>
    <recommendedName>
        <fullName evidence="8">GTP-binding protein</fullName>
    </recommendedName>
</protein>
<dbReference type="InterPro" id="IPR031167">
    <property type="entry name" value="G_OBG"/>
</dbReference>
<gene>
    <name evidence="6" type="ORF">NEMBOFW57_007566</name>
</gene>
<evidence type="ECO:0000256" key="2">
    <source>
        <dbReference type="ARBA" id="ARBA00023134"/>
    </source>
</evidence>
<feature type="domain" description="Obg" evidence="5">
    <location>
        <begin position="68"/>
        <end position="282"/>
    </location>
</feature>
<evidence type="ECO:0000259" key="4">
    <source>
        <dbReference type="PROSITE" id="PS51710"/>
    </source>
</evidence>
<dbReference type="InterPro" id="IPR045086">
    <property type="entry name" value="OBG_GTPase"/>
</dbReference>
<dbReference type="Proteomes" id="UP001197093">
    <property type="component" value="Unassembled WGS sequence"/>
</dbReference>
<feature type="region of interest" description="Disordered" evidence="3">
    <location>
        <begin position="166"/>
        <end position="207"/>
    </location>
</feature>
<dbReference type="GO" id="GO:0005739">
    <property type="term" value="C:mitochondrion"/>
    <property type="evidence" value="ECO:0007669"/>
    <property type="project" value="TreeGrafter"/>
</dbReference>
<feature type="compositionally biased region" description="Polar residues" evidence="3">
    <location>
        <begin position="40"/>
        <end position="58"/>
    </location>
</feature>
<feature type="compositionally biased region" description="Basic and acidic residues" evidence="3">
    <location>
        <begin position="166"/>
        <end position="177"/>
    </location>
</feature>
<proteinExistence type="predicted"/>
<dbReference type="PROSITE" id="PS51883">
    <property type="entry name" value="OBG"/>
    <property type="match status" value="1"/>
</dbReference>
<dbReference type="AlphaFoldDB" id="A0AAD4HYK6"/>
<reference evidence="6" key="1">
    <citation type="submission" date="2023-02" db="EMBL/GenBank/DDBJ databases">
        <authorList>
            <person name="Palmer J.M."/>
        </authorList>
    </citation>
    <scope>NUCLEOTIDE SEQUENCE</scope>
    <source>
        <strain evidence="6">FW57</strain>
    </source>
</reference>
<dbReference type="SUPFAM" id="SSF52540">
    <property type="entry name" value="P-loop containing nucleoside triphosphate hydrolases"/>
    <property type="match status" value="1"/>
</dbReference>
<dbReference type="Gene3D" id="2.70.210.12">
    <property type="entry name" value="GTP1/OBG domain"/>
    <property type="match status" value="1"/>
</dbReference>
<organism evidence="6 7">
    <name type="scientific">Staphylotrichum longicolle</name>
    <dbReference type="NCBI Taxonomy" id="669026"/>
    <lineage>
        <taxon>Eukaryota</taxon>
        <taxon>Fungi</taxon>
        <taxon>Dikarya</taxon>
        <taxon>Ascomycota</taxon>
        <taxon>Pezizomycotina</taxon>
        <taxon>Sordariomycetes</taxon>
        <taxon>Sordariomycetidae</taxon>
        <taxon>Sordariales</taxon>
        <taxon>Chaetomiaceae</taxon>
        <taxon>Staphylotrichum</taxon>
    </lineage>
</organism>
<dbReference type="Gene3D" id="3.40.50.300">
    <property type="entry name" value="P-loop containing nucleotide triphosphate hydrolases"/>
    <property type="match status" value="1"/>
</dbReference>
<dbReference type="GO" id="GO:0005525">
    <property type="term" value="F:GTP binding"/>
    <property type="evidence" value="ECO:0007669"/>
    <property type="project" value="UniProtKB-KW"/>
</dbReference>
<dbReference type="Pfam" id="PF01018">
    <property type="entry name" value="GTP1_OBG"/>
    <property type="match status" value="1"/>
</dbReference>
<dbReference type="PRINTS" id="PR00326">
    <property type="entry name" value="GTP1OBG"/>
</dbReference>
<evidence type="ECO:0000256" key="1">
    <source>
        <dbReference type="ARBA" id="ARBA00022741"/>
    </source>
</evidence>
<dbReference type="EMBL" id="JAHCVI010000003">
    <property type="protein sequence ID" value="KAG7288046.1"/>
    <property type="molecule type" value="Genomic_DNA"/>
</dbReference>
<evidence type="ECO:0000313" key="7">
    <source>
        <dbReference type="Proteomes" id="UP001197093"/>
    </source>
</evidence>
<dbReference type="InterPro" id="IPR036726">
    <property type="entry name" value="GTP1_OBG_dom_sf"/>
</dbReference>
<sequence>MACRCPRNPRVFLPFLYPSLFAPNGSSISRSSLAAAINGTRRNSTEATAPADSTTSRLNPAPDDFSMANFADKAKLTLQAGGGGHGCISFMREAFMEDGPANGGDGGHGGNIYIQAVHGETSLYKLARKKVVRAGKGKSGMGSSRGGPRGEDVVIAVPVGTVVRELSRDDPEAENRFLRKRDRKRRKPGPVPVEEGPDEEPIENPEREKWLLYPGMSSSDRKRIELPPLPHRDRLLQISPDPIHLDLSRPTRGLSCWPSADSLLAVGRCLPNAGKSTLLRSISNSRTRVGNWAFTTLQPNIGTVVLDNNKGRPMLTSYRRIADAPSRDDPFSAPANPQPEFERRTRFTIADIPGLIEGAHLDKGLGIAFLRHVERAGVLAFVLDLGAGNAVAALKALWNEVGLYAQMREEEERERQRQAAVDWSAAAGTDAGDSTFWPSTMMSEHDSPAVSAGGLHIAGKPWFVVATKGDLPDTQENFRELREYLAAISRGEEPHPSGVEGAWTKDCAAIPVSAINGQGVDRVVHWAVGLLDG</sequence>
<dbReference type="InterPro" id="IPR006169">
    <property type="entry name" value="GTP1_OBG_dom"/>
</dbReference>
<dbReference type="Pfam" id="PF01926">
    <property type="entry name" value="MMR_HSR1"/>
    <property type="match status" value="1"/>
</dbReference>
<comment type="caution">
    <text evidence="6">The sequence shown here is derived from an EMBL/GenBank/DDBJ whole genome shotgun (WGS) entry which is preliminary data.</text>
</comment>
<dbReference type="GO" id="GO:0003924">
    <property type="term" value="F:GTPase activity"/>
    <property type="evidence" value="ECO:0007669"/>
    <property type="project" value="InterPro"/>
</dbReference>
<keyword evidence="2" id="KW-0342">GTP-binding</keyword>
<accession>A0AAD4HYK6</accession>
<evidence type="ECO:0008006" key="8">
    <source>
        <dbReference type="Google" id="ProtNLM"/>
    </source>
</evidence>
<keyword evidence="7" id="KW-1185">Reference proteome</keyword>
<evidence type="ECO:0000313" key="6">
    <source>
        <dbReference type="EMBL" id="KAG7288046.1"/>
    </source>
</evidence>
<dbReference type="GO" id="GO:0042254">
    <property type="term" value="P:ribosome biogenesis"/>
    <property type="evidence" value="ECO:0007669"/>
    <property type="project" value="UniProtKB-UniRule"/>
</dbReference>
<feature type="region of interest" description="Disordered" evidence="3">
    <location>
        <begin position="40"/>
        <end position="61"/>
    </location>
</feature>
<evidence type="ECO:0000259" key="5">
    <source>
        <dbReference type="PROSITE" id="PS51883"/>
    </source>
</evidence>
<dbReference type="PANTHER" id="PTHR11702">
    <property type="entry name" value="DEVELOPMENTALLY REGULATED GTP-BINDING PROTEIN-RELATED"/>
    <property type="match status" value="1"/>
</dbReference>
<dbReference type="PANTHER" id="PTHR11702:SF31">
    <property type="entry name" value="MITOCHONDRIAL RIBOSOME-ASSOCIATED GTPASE 2"/>
    <property type="match status" value="1"/>
</dbReference>
<feature type="domain" description="OBG-type G" evidence="4">
    <location>
        <begin position="263"/>
        <end position="532"/>
    </location>
</feature>
<name>A0AAD4HYK6_9PEZI</name>
<dbReference type="SUPFAM" id="SSF82051">
    <property type="entry name" value="Obg GTP-binding protein N-terminal domain"/>
    <property type="match status" value="1"/>
</dbReference>
<feature type="compositionally biased region" description="Basic residues" evidence="3">
    <location>
        <begin position="178"/>
        <end position="188"/>
    </location>
</feature>
<dbReference type="PROSITE" id="PS51710">
    <property type="entry name" value="G_OBG"/>
    <property type="match status" value="1"/>
</dbReference>
<keyword evidence="1" id="KW-0547">Nucleotide-binding</keyword>
<evidence type="ECO:0000256" key="3">
    <source>
        <dbReference type="SAM" id="MobiDB-lite"/>
    </source>
</evidence>
<dbReference type="InterPro" id="IPR006073">
    <property type="entry name" value="GTP-bd"/>
</dbReference>